<dbReference type="RefSeq" id="WP_260188949.1">
    <property type="nucleotide sequence ID" value="NZ_JAFFZE010000002.1"/>
</dbReference>
<proteinExistence type="predicted"/>
<accession>A0ABT2J158</accession>
<name>A0ABT2J158_9PSEU</name>
<protein>
    <submittedName>
        <fullName evidence="3">Uncharacterized protein</fullName>
    </submittedName>
</protein>
<dbReference type="EMBL" id="JAFFZE010000002">
    <property type="protein sequence ID" value="MCT2581592.1"/>
    <property type="molecule type" value="Genomic_DNA"/>
</dbReference>
<evidence type="ECO:0000313" key="4">
    <source>
        <dbReference type="Proteomes" id="UP001156441"/>
    </source>
</evidence>
<keyword evidence="4" id="KW-1185">Reference proteome</keyword>
<reference evidence="3 4" key="1">
    <citation type="submission" date="2021-02" db="EMBL/GenBank/DDBJ databases">
        <title>Actinophytocola xerophila sp. nov., isolated from soil of cotton cropping field.</title>
        <authorList>
            <person name="Huang R."/>
            <person name="Chen X."/>
            <person name="Ge X."/>
            <person name="Liu W."/>
        </authorList>
    </citation>
    <scope>NUCLEOTIDE SEQUENCE [LARGE SCALE GENOMIC DNA]</scope>
    <source>
        <strain evidence="3 4">S1-96</strain>
    </source>
</reference>
<gene>
    <name evidence="3" type="ORF">JT362_00465</name>
</gene>
<organism evidence="3 4">
    <name type="scientific">Actinophytocola gossypii</name>
    <dbReference type="NCBI Taxonomy" id="2812003"/>
    <lineage>
        <taxon>Bacteria</taxon>
        <taxon>Bacillati</taxon>
        <taxon>Actinomycetota</taxon>
        <taxon>Actinomycetes</taxon>
        <taxon>Pseudonocardiales</taxon>
        <taxon>Pseudonocardiaceae</taxon>
    </lineage>
</organism>
<evidence type="ECO:0000256" key="2">
    <source>
        <dbReference type="SAM" id="Phobius"/>
    </source>
</evidence>
<sequence>MLADLVVPGTATYDPEFADQTLFVLGLHGQVFLAIVLLLTLSGAVVATLRMPAAPLVGTTASGPGPDAAEHLPGGAHHGGVE</sequence>
<keyword evidence="2" id="KW-0472">Membrane</keyword>
<keyword evidence="2" id="KW-1133">Transmembrane helix</keyword>
<comment type="caution">
    <text evidence="3">The sequence shown here is derived from an EMBL/GenBank/DDBJ whole genome shotgun (WGS) entry which is preliminary data.</text>
</comment>
<dbReference type="Proteomes" id="UP001156441">
    <property type="component" value="Unassembled WGS sequence"/>
</dbReference>
<feature type="region of interest" description="Disordered" evidence="1">
    <location>
        <begin position="57"/>
        <end position="82"/>
    </location>
</feature>
<keyword evidence="2" id="KW-0812">Transmembrane</keyword>
<evidence type="ECO:0000313" key="3">
    <source>
        <dbReference type="EMBL" id="MCT2581592.1"/>
    </source>
</evidence>
<feature type="transmembrane region" description="Helical" evidence="2">
    <location>
        <begin position="31"/>
        <end position="49"/>
    </location>
</feature>
<evidence type="ECO:0000256" key="1">
    <source>
        <dbReference type="SAM" id="MobiDB-lite"/>
    </source>
</evidence>